<feature type="domain" description="ABC transmembrane type-1" evidence="9">
    <location>
        <begin position="25"/>
        <end position="300"/>
    </location>
</feature>
<dbReference type="InterPro" id="IPR036640">
    <property type="entry name" value="ABC1_TM_sf"/>
</dbReference>
<dbReference type="InterPro" id="IPR017871">
    <property type="entry name" value="ABC_transporter-like_CS"/>
</dbReference>
<dbReference type="CDD" id="cd18586">
    <property type="entry name" value="ABC_6TM_PrtD_like"/>
    <property type="match status" value="1"/>
</dbReference>
<reference evidence="10 11" key="1">
    <citation type="submission" date="2018-08" db="EMBL/GenBank/DDBJ databases">
        <title>Genomic Encyclopedia of Type Strains, Phase IV (KMG-IV): sequencing the most valuable type-strain genomes for metagenomic binning, comparative biology and taxonomic classification.</title>
        <authorList>
            <person name="Goeker M."/>
        </authorList>
    </citation>
    <scope>NUCLEOTIDE SEQUENCE [LARGE SCALE GENOMIC DNA]</scope>
    <source>
        <strain evidence="10 11">DSM 25527</strain>
    </source>
</reference>
<evidence type="ECO:0000313" key="10">
    <source>
        <dbReference type="EMBL" id="RIA46206.1"/>
    </source>
</evidence>
<dbReference type="InterPro" id="IPR010128">
    <property type="entry name" value="ATPase_T1SS_PrtD-like"/>
</dbReference>
<dbReference type="GO" id="GO:0005886">
    <property type="term" value="C:plasma membrane"/>
    <property type="evidence" value="ECO:0007669"/>
    <property type="project" value="UniProtKB-SubCell"/>
</dbReference>
<dbReference type="OrthoDB" id="9787557at2"/>
<dbReference type="GO" id="GO:0030253">
    <property type="term" value="P:protein secretion by the type I secretion system"/>
    <property type="evidence" value="ECO:0007669"/>
    <property type="project" value="InterPro"/>
</dbReference>
<dbReference type="PROSITE" id="PS00211">
    <property type="entry name" value="ABC_TRANSPORTER_1"/>
    <property type="match status" value="1"/>
</dbReference>
<dbReference type="GO" id="GO:0016887">
    <property type="term" value="F:ATP hydrolysis activity"/>
    <property type="evidence" value="ECO:0007669"/>
    <property type="project" value="InterPro"/>
</dbReference>
<dbReference type="InterPro" id="IPR027417">
    <property type="entry name" value="P-loop_NTPase"/>
</dbReference>
<dbReference type="Pfam" id="PF00664">
    <property type="entry name" value="ABC_membrane"/>
    <property type="match status" value="1"/>
</dbReference>
<proteinExistence type="predicted"/>
<feature type="transmembrane region" description="Helical" evidence="7">
    <location>
        <begin position="56"/>
        <end position="76"/>
    </location>
</feature>
<evidence type="ECO:0000256" key="1">
    <source>
        <dbReference type="ARBA" id="ARBA00004651"/>
    </source>
</evidence>
<evidence type="ECO:0000256" key="4">
    <source>
        <dbReference type="ARBA" id="ARBA00022840"/>
    </source>
</evidence>
<dbReference type="PROSITE" id="PS50929">
    <property type="entry name" value="ABC_TM1F"/>
    <property type="match status" value="1"/>
</dbReference>
<dbReference type="AlphaFoldDB" id="A0A397P9D8"/>
<dbReference type="GO" id="GO:0030256">
    <property type="term" value="C:type I protein secretion system complex"/>
    <property type="evidence" value="ECO:0007669"/>
    <property type="project" value="InterPro"/>
</dbReference>
<keyword evidence="5 7" id="KW-1133">Transmembrane helix</keyword>
<feature type="transmembrane region" description="Helical" evidence="7">
    <location>
        <begin position="247"/>
        <end position="265"/>
    </location>
</feature>
<dbReference type="PROSITE" id="PS50893">
    <property type="entry name" value="ABC_TRANSPORTER_2"/>
    <property type="match status" value="1"/>
</dbReference>
<dbReference type="SUPFAM" id="SSF52540">
    <property type="entry name" value="P-loop containing nucleoside triphosphate hydrolases"/>
    <property type="match status" value="1"/>
</dbReference>
<keyword evidence="6 7" id="KW-0472">Membrane</keyword>
<dbReference type="InterPro" id="IPR003593">
    <property type="entry name" value="AAA+_ATPase"/>
</dbReference>
<feature type="transmembrane region" description="Helical" evidence="7">
    <location>
        <begin position="128"/>
        <end position="150"/>
    </location>
</feature>
<dbReference type="Pfam" id="PF00005">
    <property type="entry name" value="ABC_tran"/>
    <property type="match status" value="1"/>
</dbReference>
<dbReference type="Proteomes" id="UP000266568">
    <property type="component" value="Unassembled WGS sequence"/>
</dbReference>
<dbReference type="InterPro" id="IPR039421">
    <property type="entry name" value="Type_1_exporter"/>
</dbReference>
<dbReference type="PANTHER" id="PTHR24221:SF248">
    <property type="entry name" value="ABC TRANSPORTER TRANSMEMBRANE REGION"/>
    <property type="match status" value="1"/>
</dbReference>
<comment type="caution">
    <text evidence="10">The sequence shown here is derived from an EMBL/GenBank/DDBJ whole genome shotgun (WGS) entry which is preliminary data.</text>
</comment>
<dbReference type="NCBIfam" id="TIGR01842">
    <property type="entry name" value="type_I_sec_PrtD"/>
    <property type="match status" value="1"/>
</dbReference>
<feature type="transmembrane region" description="Helical" evidence="7">
    <location>
        <begin position="156"/>
        <end position="174"/>
    </location>
</feature>
<keyword evidence="3" id="KW-0547">Nucleotide-binding</keyword>
<name>A0A397P9D8_9SPHN</name>
<dbReference type="RefSeq" id="WP_119034450.1">
    <property type="nucleotide sequence ID" value="NZ_QXDC01000002.1"/>
</dbReference>
<protein>
    <submittedName>
        <fullName evidence="10">ATP-binding protein HasD</fullName>
    </submittedName>
</protein>
<evidence type="ECO:0000256" key="5">
    <source>
        <dbReference type="ARBA" id="ARBA00022989"/>
    </source>
</evidence>
<evidence type="ECO:0000259" key="8">
    <source>
        <dbReference type="PROSITE" id="PS50893"/>
    </source>
</evidence>
<feature type="domain" description="ABC transporter" evidence="8">
    <location>
        <begin position="331"/>
        <end position="570"/>
    </location>
</feature>
<sequence>MQHKDTPKDEIRAVVLNLRGSIRSIAAFSAATNVLMLAPSLYMLQVYDRAVASGNVFTLAMLTVILVGLLGLMGALEYVRSRVVIHAGSRIDDLLARRVHQAAFERGLAGGQANAAQAARDLDSIRQFLTGNAVFAFFDAPWTPLFLIVLFLFHPWIGLLALVGIVILAALAWLNERLSHDLLKQAGKLSVQATQSVEMQLRNSDSIEAMGMLDRLFHLWRIPHRGYVRRQSQASERNALISAISRTIRLALQSLVLGLGAWLTIDGRMSGGMMVAGSILMGRTLAPVDQVIAAWRQWANTRLSWERLSVLLAAYPERPERLPLPEPKGVLRVEGASALPPGVKATAPTLVGVTFALEAGDMLGIIGPSGSGKSTLGRLIGGVWAARAGKVRLDGADITQWDRTRLGPHIGYLPQEVELFAGTVAENISRFADADAAPALVTDAAVMAGAHDMILTLPQGYDTRLGPGGQGLSGGQRQRIALARALYGNPCLVILDEPNASLDEAGEEALVEALRRLRQRKVTTVLITHRPKVLEVTTKLLALRGGQAQAFGPTVDVIARMREAASPKSAGQPNGQMPSMPETISAGIARPGGAVISSFGFGGKTGV</sequence>
<evidence type="ECO:0000256" key="2">
    <source>
        <dbReference type="ARBA" id="ARBA00022692"/>
    </source>
</evidence>
<evidence type="ECO:0000259" key="9">
    <source>
        <dbReference type="PROSITE" id="PS50929"/>
    </source>
</evidence>
<dbReference type="Gene3D" id="3.40.50.300">
    <property type="entry name" value="P-loop containing nucleotide triphosphate hydrolases"/>
    <property type="match status" value="1"/>
</dbReference>
<gene>
    <name evidence="10" type="ORF">DFR49_0739</name>
</gene>
<dbReference type="SUPFAM" id="SSF90123">
    <property type="entry name" value="ABC transporter transmembrane region"/>
    <property type="match status" value="1"/>
</dbReference>
<evidence type="ECO:0000256" key="7">
    <source>
        <dbReference type="SAM" id="Phobius"/>
    </source>
</evidence>
<dbReference type="EMBL" id="QXDC01000002">
    <property type="protein sequence ID" value="RIA46206.1"/>
    <property type="molecule type" value="Genomic_DNA"/>
</dbReference>
<dbReference type="InterPro" id="IPR003439">
    <property type="entry name" value="ABC_transporter-like_ATP-bd"/>
</dbReference>
<organism evidence="10 11">
    <name type="scientific">Hephaestia caeni</name>
    <dbReference type="NCBI Taxonomy" id="645617"/>
    <lineage>
        <taxon>Bacteria</taxon>
        <taxon>Pseudomonadati</taxon>
        <taxon>Pseudomonadota</taxon>
        <taxon>Alphaproteobacteria</taxon>
        <taxon>Sphingomonadales</taxon>
        <taxon>Sphingomonadaceae</taxon>
        <taxon>Hephaestia</taxon>
    </lineage>
</organism>
<dbReference type="PANTHER" id="PTHR24221">
    <property type="entry name" value="ATP-BINDING CASSETTE SUB-FAMILY B"/>
    <property type="match status" value="1"/>
</dbReference>
<dbReference type="Gene3D" id="1.20.1560.10">
    <property type="entry name" value="ABC transporter type 1, transmembrane domain"/>
    <property type="match status" value="1"/>
</dbReference>
<evidence type="ECO:0000256" key="6">
    <source>
        <dbReference type="ARBA" id="ARBA00023136"/>
    </source>
</evidence>
<dbReference type="InterPro" id="IPR011527">
    <property type="entry name" value="ABC1_TM_dom"/>
</dbReference>
<comment type="subcellular location">
    <subcellularLocation>
        <location evidence="1">Cell membrane</location>
        <topology evidence="1">Multi-pass membrane protein</topology>
    </subcellularLocation>
</comment>
<keyword evidence="2 7" id="KW-0812">Transmembrane</keyword>
<dbReference type="GO" id="GO:0034040">
    <property type="term" value="F:ATPase-coupled lipid transmembrane transporter activity"/>
    <property type="evidence" value="ECO:0007669"/>
    <property type="project" value="TreeGrafter"/>
</dbReference>
<dbReference type="InterPro" id="IPR047957">
    <property type="entry name" value="ABC_AprD-like_6TM"/>
</dbReference>
<dbReference type="SMART" id="SM00382">
    <property type="entry name" value="AAA"/>
    <property type="match status" value="1"/>
</dbReference>
<keyword evidence="11" id="KW-1185">Reference proteome</keyword>
<evidence type="ECO:0000313" key="11">
    <source>
        <dbReference type="Proteomes" id="UP000266568"/>
    </source>
</evidence>
<keyword evidence="4 10" id="KW-0067">ATP-binding</keyword>
<dbReference type="GO" id="GO:0140359">
    <property type="term" value="F:ABC-type transporter activity"/>
    <property type="evidence" value="ECO:0007669"/>
    <property type="project" value="InterPro"/>
</dbReference>
<evidence type="ECO:0000256" key="3">
    <source>
        <dbReference type="ARBA" id="ARBA00022741"/>
    </source>
</evidence>
<feature type="transmembrane region" description="Helical" evidence="7">
    <location>
        <begin position="21"/>
        <end position="44"/>
    </location>
</feature>
<dbReference type="GO" id="GO:0005524">
    <property type="term" value="F:ATP binding"/>
    <property type="evidence" value="ECO:0007669"/>
    <property type="project" value="UniProtKB-KW"/>
</dbReference>
<accession>A0A397P9D8</accession>